<dbReference type="Proteomes" id="UP000254575">
    <property type="component" value="Unassembled WGS sequence"/>
</dbReference>
<evidence type="ECO:0000313" key="3">
    <source>
        <dbReference type="Proteomes" id="UP000254575"/>
    </source>
</evidence>
<name>A0A380N410_9GAMM</name>
<dbReference type="AlphaFoldDB" id="A0A380N410"/>
<proteinExistence type="predicted"/>
<feature type="signal peptide" evidence="1">
    <location>
        <begin position="1"/>
        <end position="19"/>
    </location>
</feature>
<sequence length="148" mass="16488">MKKLLAMSLLAVCSHHAFAQMESFDDIFHTGEESEKVAESMMQEVMMSVMTAAMANGGKEIDEKEVAQKMFQGMSKHAEPLKAAMQKDCAAEEDAKACACFYDQVDLKEMFSALERAVVNAKSEEDVDKLMRPYMEGVEAKKAQCKLD</sequence>
<feature type="chain" id="PRO_5017062073" evidence="1">
    <location>
        <begin position="20"/>
        <end position="148"/>
    </location>
</feature>
<accession>A0A380N410</accession>
<keyword evidence="3" id="KW-1185">Reference proteome</keyword>
<keyword evidence="1" id="KW-0732">Signal</keyword>
<evidence type="ECO:0000256" key="1">
    <source>
        <dbReference type="SAM" id="SignalP"/>
    </source>
</evidence>
<protein>
    <submittedName>
        <fullName evidence="2">Uncharacterized protein</fullName>
    </submittedName>
</protein>
<gene>
    <name evidence="2" type="ORF">NCTC10717_02332</name>
</gene>
<dbReference type="EMBL" id="UHIA01000004">
    <property type="protein sequence ID" value="SUO98577.1"/>
    <property type="molecule type" value="Genomic_DNA"/>
</dbReference>
<dbReference type="RefSeq" id="WP_115219379.1">
    <property type="nucleotide sequence ID" value="NZ_UHIA01000004.1"/>
</dbReference>
<organism evidence="2 3">
    <name type="scientific">Suttonella indologenes</name>
    <dbReference type="NCBI Taxonomy" id="13276"/>
    <lineage>
        <taxon>Bacteria</taxon>
        <taxon>Pseudomonadati</taxon>
        <taxon>Pseudomonadota</taxon>
        <taxon>Gammaproteobacteria</taxon>
        <taxon>Cardiobacteriales</taxon>
        <taxon>Cardiobacteriaceae</taxon>
        <taxon>Suttonella</taxon>
    </lineage>
</organism>
<reference evidence="2 3" key="1">
    <citation type="submission" date="2018-06" db="EMBL/GenBank/DDBJ databases">
        <authorList>
            <consortium name="Pathogen Informatics"/>
            <person name="Doyle S."/>
        </authorList>
    </citation>
    <scope>NUCLEOTIDE SEQUENCE [LARGE SCALE GENOMIC DNA]</scope>
    <source>
        <strain evidence="2 3">NCTC10717</strain>
    </source>
</reference>
<evidence type="ECO:0000313" key="2">
    <source>
        <dbReference type="EMBL" id="SUO98577.1"/>
    </source>
</evidence>